<feature type="region of interest" description="Disordered" evidence="1">
    <location>
        <begin position="1"/>
        <end position="37"/>
    </location>
</feature>
<feature type="compositionally biased region" description="Polar residues" evidence="1">
    <location>
        <begin position="113"/>
        <end position="122"/>
    </location>
</feature>
<feature type="compositionally biased region" description="Polar residues" evidence="1">
    <location>
        <begin position="96"/>
        <end position="107"/>
    </location>
</feature>
<reference evidence="3" key="1">
    <citation type="journal article" date="2018" name="Nat. Microbiol.">
        <title>Leveraging single-cell genomics to expand the fungal tree of life.</title>
        <authorList>
            <person name="Ahrendt S.R."/>
            <person name="Quandt C.A."/>
            <person name="Ciobanu D."/>
            <person name="Clum A."/>
            <person name="Salamov A."/>
            <person name="Andreopoulos B."/>
            <person name="Cheng J.F."/>
            <person name="Woyke T."/>
            <person name="Pelin A."/>
            <person name="Henrissat B."/>
            <person name="Reynolds N.K."/>
            <person name="Benny G.L."/>
            <person name="Smith M.E."/>
            <person name="James T.Y."/>
            <person name="Grigoriev I.V."/>
        </authorList>
    </citation>
    <scope>NUCLEOTIDE SEQUENCE [LARGE SCALE GENOMIC DNA]</scope>
    <source>
        <strain evidence="3">Benny S71-1</strain>
    </source>
</reference>
<proteinExistence type="predicted"/>
<dbReference type="OrthoDB" id="5588228at2759"/>
<accession>A0A4P9YV91</accession>
<evidence type="ECO:0000256" key="1">
    <source>
        <dbReference type="SAM" id="MobiDB-lite"/>
    </source>
</evidence>
<feature type="region of interest" description="Disordered" evidence="1">
    <location>
        <begin position="85"/>
        <end position="159"/>
    </location>
</feature>
<organism evidence="2 3">
    <name type="scientific">Syncephalis pseudoplumigaleata</name>
    <dbReference type="NCBI Taxonomy" id="1712513"/>
    <lineage>
        <taxon>Eukaryota</taxon>
        <taxon>Fungi</taxon>
        <taxon>Fungi incertae sedis</taxon>
        <taxon>Zoopagomycota</taxon>
        <taxon>Zoopagomycotina</taxon>
        <taxon>Zoopagomycetes</taxon>
        <taxon>Zoopagales</taxon>
        <taxon>Piptocephalidaceae</taxon>
        <taxon>Syncephalis</taxon>
    </lineage>
</organism>
<protein>
    <submittedName>
        <fullName evidence="2">Uncharacterized protein</fullName>
    </submittedName>
</protein>
<feature type="compositionally biased region" description="Basic and acidic residues" evidence="1">
    <location>
        <begin position="145"/>
        <end position="155"/>
    </location>
</feature>
<dbReference type="Proteomes" id="UP000278143">
    <property type="component" value="Unassembled WGS sequence"/>
</dbReference>
<feature type="compositionally biased region" description="Acidic residues" evidence="1">
    <location>
        <begin position="248"/>
        <end position="260"/>
    </location>
</feature>
<keyword evidence="3" id="KW-1185">Reference proteome</keyword>
<dbReference type="AlphaFoldDB" id="A0A4P9YV91"/>
<feature type="compositionally biased region" description="Low complexity" evidence="1">
    <location>
        <begin position="1"/>
        <end position="13"/>
    </location>
</feature>
<sequence length="266" mass="29612">MDTPQQQQQQQQQRKQRRPSLDLIDTGKPGSKQGYDYAIDLGEHTGVVEDRTHVDDHAYTSNYYNRYASKDASTGAGFEPAVSQRIAGQAGDERSTTGNEGGASTHQLPIPSQPEQTGQDSSVFELRGAPDKARLMGSPASRIRAGLEDHTRENPSRIPLMFNQDGSRHEPLNMNLRAENAQCFKDDSFFGAGVCGHSADEQAFAHPLSATGRRRESVMLTQMEQQQLQEQRERARQSQSAGDHSYDYEEQPLNEEPEPFDDSKST</sequence>
<feature type="region of interest" description="Disordered" evidence="1">
    <location>
        <begin position="208"/>
        <end position="266"/>
    </location>
</feature>
<name>A0A4P9YV91_9FUNG</name>
<dbReference type="EMBL" id="KZ990535">
    <property type="protein sequence ID" value="RKP23973.1"/>
    <property type="molecule type" value="Genomic_DNA"/>
</dbReference>
<gene>
    <name evidence="2" type="ORF">SYNPS1DRAFT_30253</name>
</gene>
<evidence type="ECO:0000313" key="3">
    <source>
        <dbReference type="Proteomes" id="UP000278143"/>
    </source>
</evidence>
<evidence type="ECO:0000313" key="2">
    <source>
        <dbReference type="EMBL" id="RKP23973.1"/>
    </source>
</evidence>